<proteinExistence type="predicted"/>
<keyword evidence="1" id="KW-0732">Signal</keyword>
<dbReference type="InParanoid" id="A0A1E7FZH5"/>
<feature type="signal peptide" evidence="1">
    <location>
        <begin position="1"/>
        <end position="17"/>
    </location>
</feature>
<organism evidence="2 3">
    <name type="scientific">Fragilariopsis cylindrus CCMP1102</name>
    <dbReference type="NCBI Taxonomy" id="635003"/>
    <lineage>
        <taxon>Eukaryota</taxon>
        <taxon>Sar</taxon>
        <taxon>Stramenopiles</taxon>
        <taxon>Ochrophyta</taxon>
        <taxon>Bacillariophyta</taxon>
        <taxon>Bacillariophyceae</taxon>
        <taxon>Bacillariophycidae</taxon>
        <taxon>Bacillariales</taxon>
        <taxon>Bacillariaceae</taxon>
        <taxon>Fragilariopsis</taxon>
    </lineage>
</organism>
<dbReference type="KEGG" id="fcy:FRACYDRAFT_259416"/>
<name>A0A1E7FZH5_9STRA</name>
<feature type="chain" id="PRO_5009193695" evidence="1">
    <location>
        <begin position="18"/>
        <end position="298"/>
    </location>
</feature>
<keyword evidence="3" id="KW-1185">Reference proteome</keyword>
<reference evidence="2 3" key="1">
    <citation type="submission" date="2016-09" db="EMBL/GenBank/DDBJ databases">
        <title>Extensive genetic diversity and differential bi-allelic expression allows diatom success in the polar Southern Ocean.</title>
        <authorList>
            <consortium name="DOE Joint Genome Institute"/>
            <person name="Mock T."/>
            <person name="Otillar R.P."/>
            <person name="Strauss J."/>
            <person name="Dupont C."/>
            <person name="Frickenhaus S."/>
            <person name="Maumus F."/>
            <person name="Mcmullan M."/>
            <person name="Sanges R."/>
            <person name="Schmutz J."/>
            <person name="Toseland A."/>
            <person name="Valas R."/>
            <person name="Veluchamy A."/>
            <person name="Ward B.J."/>
            <person name="Allen A."/>
            <person name="Barry K."/>
            <person name="Falciatore A."/>
            <person name="Ferrante M."/>
            <person name="Fortunato A.E."/>
            <person name="Gloeckner G."/>
            <person name="Gruber A."/>
            <person name="Hipkin R."/>
            <person name="Janech M."/>
            <person name="Kroth P."/>
            <person name="Leese F."/>
            <person name="Lindquist E."/>
            <person name="Lyon B.R."/>
            <person name="Martin J."/>
            <person name="Mayer C."/>
            <person name="Parker M."/>
            <person name="Quesneville H."/>
            <person name="Raymond J."/>
            <person name="Uhlig C."/>
            <person name="Valentin K.U."/>
            <person name="Worden A.Z."/>
            <person name="Armbrust E.V."/>
            <person name="Bowler C."/>
            <person name="Green B."/>
            <person name="Moulton V."/>
            <person name="Van Oosterhout C."/>
            <person name="Grigoriev I."/>
        </authorList>
    </citation>
    <scope>NUCLEOTIDE SEQUENCE [LARGE SCALE GENOMIC DNA]</scope>
    <source>
        <strain evidence="2 3">CCMP1102</strain>
    </source>
</reference>
<evidence type="ECO:0000313" key="2">
    <source>
        <dbReference type="EMBL" id="OEU23545.1"/>
    </source>
</evidence>
<dbReference type="Proteomes" id="UP000095751">
    <property type="component" value="Unassembled WGS sequence"/>
</dbReference>
<dbReference type="EMBL" id="KV784353">
    <property type="protein sequence ID" value="OEU23545.1"/>
    <property type="molecule type" value="Genomic_DNA"/>
</dbReference>
<evidence type="ECO:0000256" key="1">
    <source>
        <dbReference type="SAM" id="SignalP"/>
    </source>
</evidence>
<protein>
    <submittedName>
        <fullName evidence="2">Uncharacterized protein</fullName>
    </submittedName>
</protein>
<accession>A0A1E7FZH5</accession>
<dbReference type="AlphaFoldDB" id="A0A1E7FZH5"/>
<sequence>MMMITNFLAFVTISALSTNGFSMAPSAATRRTAVVNSQLMMAEDSSESSITSTSSRRDIFKNAIIATATAGAVFAISPNMAEAKKPTVARPISFQGVFYDPKHPDGYRTIIAASKKGGAAIMNLSDGVPKGSEEIEKTYKNQAVKVSADGKQLTFDFSFKGGPKNAIGTLAEDGRSITFEDGNVWIKNKNQYDGVYSDPQHPAGYRVLRKKKGSIMEVELNNVGVGSPKDSIFIKGKHQSLFSIPTVAISFQFPVKNALPDTFGSTEEIIASLYLIDGNSLAPYGTITFPDGNRWTQL</sequence>
<dbReference type="OrthoDB" id="46300at2759"/>
<gene>
    <name evidence="2" type="ORF">FRACYDRAFT_259416</name>
</gene>
<evidence type="ECO:0000313" key="3">
    <source>
        <dbReference type="Proteomes" id="UP000095751"/>
    </source>
</evidence>